<proteinExistence type="predicted"/>
<accession>A0ABR1LCP5</accession>
<feature type="region of interest" description="Disordered" evidence="1">
    <location>
        <begin position="31"/>
        <end position="93"/>
    </location>
</feature>
<evidence type="ECO:0000313" key="2">
    <source>
        <dbReference type="EMBL" id="KAK7533005.1"/>
    </source>
</evidence>
<sequence>MRCLVSHGSSMWRRGSRRAILLSPRTTLRVETASPTEIDEASHKRKHQGEGFNLLLTPGPIDVDNQSARAATPGHQPSTPSTPSAGDPAVPQEVDGTEPLVFAVGRSIQNGERVDDPEAMSVWTATRRHHVPAGRPSKAQRQQIQHASQHVVAEVLIFNRDEMGFASGRLVEKRQLLTLYATQMEWEAFMAESLANGWTKVTGQRL</sequence>
<gene>
    <name evidence="2" type="ORF">J3D65DRAFT_670252</name>
</gene>
<keyword evidence="3" id="KW-1185">Reference proteome</keyword>
<feature type="compositionally biased region" description="Polar residues" evidence="1">
    <location>
        <begin position="64"/>
        <end position="84"/>
    </location>
</feature>
<reference evidence="2 3" key="1">
    <citation type="submission" date="2024-04" db="EMBL/GenBank/DDBJ databases">
        <title>Phyllosticta paracitricarpa is synonymous to the EU quarantine fungus P. citricarpa based on phylogenomic analyses.</title>
        <authorList>
            <consortium name="Lawrence Berkeley National Laboratory"/>
            <person name="Van ingen-buijs V.A."/>
            <person name="Van westerhoven A.C."/>
            <person name="Haridas S."/>
            <person name="Skiadas P."/>
            <person name="Martin F."/>
            <person name="Groenewald J.Z."/>
            <person name="Crous P.W."/>
            <person name="Seidl M.F."/>
        </authorList>
    </citation>
    <scope>NUCLEOTIDE SEQUENCE [LARGE SCALE GENOMIC DNA]</scope>
    <source>
        <strain evidence="2 3">CPC 17464</strain>
    </source>
</reference>
<dbReference type="EMBL" id="JBBPEH010000010">
    <property type="protein sequence ID" value="KAK7533005.1"/>
    <property type="molecule type" value="Genomic_DNA"/>
</dbReference>
<evidence type="ECO:0000313" key="3">
    <source>
        <dbReference type="Proteomes" id="UP001360953"/>
    </source>
</evidence>
<dbReference type="Proteomes" id="UP001360953">
    <property type="component" value="Unassembled WGS sequence"/>
</dbReference>
<dbReference type="RefSeq" id="XP_066652398.1">
    <property type="nucleotide sequence ID" value="XM_066803274.1"/>
</dbReference>
<name>A0ABR1LCP5_9PEZI</name>
<organism evidence="2 3">
    <name type="scientific">Phyllosticta citribraziliensis</name>
    <dbReference type="NCBI Taxonomy" id="989973"/>
    <lineage>
        <taxon>Eukaryota</taxon>
        <taxon>Fungi</taxon>
        <taxon>Dikarya</taxon>
        <taxon>Ascomycota</taxon>
        <taxon>Pezizomycotina</taxon>
        <taxon>Dothideomycetes</taxon>
        <taxon>Dothideomycetes incertae sedis</taxon>
        <taxon>Botryosphaeriales</taxon>
        <taxon>Phyllostictaceae</taxon>
        <taxon>Phyllosticta</taxon>
    </lineage>
</organism>
<evidence type="ECO:0000256" key="1">
    <source>
        <dbReference type="SAM" id="MobiDB-lite"/>
    </source>
</evidence>
<protein>
    <submittedName>
        <fullName evidence="2">Uncharacterized protein</fullName>
    </submittedName>
</protein>
<comment type="caution">
    <text evidence="2">The sequence shown here is derived from an EMBL/GenBank/DDBJ whole genome shotgun (WGS) entry which is preliminary data.</text>
</comment>
<dbReference type="GeneID" id="92036180"/>